<reference evidence="1" key="1">
    <citation type="submission" date="2014-08" db="EMBL/GenBank/DDBJ databases">
        <title>Fullgenome sequencing of Anoxybacillus sp.25 isolate from Garga hot-spring Russia.</title>
        <authorList>
            <person name="Rozanov A.S."/>
            <person name="Kotenko A.V."/>
            <person name="Malup T.K."/>
            <person name="Peltek S.E."/>
        </authorList>
    </citation>
    <scope>NUCLEOTIDE SEQUENCE [LARGE SCALE GENOMIC DNA]</scope>
    <source>
        <strain evidence="1">25</strain>
    </source>
</reference>
<sequence length="108" mass="11949">MYVVDLTTADKKPTAVTTDTNNKTFSFFAGDAIVYLSANPDDEDALPVLKAIVSGQEQNMATTMNITYVATKGSIVFVLVEEKDGSYSIYRATAPQAQWTRIFNTKRR</sequence>
<organism evidence="1">
    <name type="scientific">Anoxybacillus flavithermus</name>
    <dbReference type="NCBI Taxonomy" id="33934"/>
    <lineage>
        <taxon>Bacteria</taxon>
        <taxon>Bacillati</taxon>
        <taxon>Bacillota</taxon>
        <taxon>Bacilli</taxon>
        <taxon>Bacillales</taxon>
        <taxon>Anoxybacillaceae</taxon>
        <taxon>Anoxybacillus</taxon>
    </lineage>
</organism>
<name>A0A094IZP6_9BACL</name>
<dbReference type="EMBL" id="JPZO01000007">
    <property type="protein sequence ID" value="KFZ32567.1"/>
    <property type="molecule type" value="Genomic_DNA"/>
</dbReference>
<protein>
    <submittedName>
        <fullName evidence="1">Uncharacterized protein</fullName>
    </submittedName>
</protein>
<gene>
    <name evidence="1" type="ORF">JS44_01420</name>
</gene>
<accession>A0A094IZP6</accession>
<proteinExistence type="predicted"/>
<comment type="caution">
    <text evidence="1">The sequence shown here is derived from an EMBL/GenBank/DDBJ whole genome shotgun (WGS) entry which is preliminary data.</text>
</comment>
<evidence type="ECO:0000313" key="1">
    <source>
        <dbReference type="EMBL" id="KFZ32567.1"/>
    </source>
</evidence>
<dbReference type="AlphaFoldDB" id="A0A094IZP6"/>